<gene>
    <name evidence="1" type="ORF">M9R61_01530</name>
</gene>
<protein>
    <submittedName>
        <fullName evidence="1">Uncharacterized protein</fullName>
    </submittedName>
</protein>
<evidence type="ECO:0000313" key="2">
    <source>
        <dbReference type="Proteomes" id="UP001152172"/>
    </source>
</evidence>
<name>A0A9X3L627_9BACI</name>
<comment type="caution">
    <text evidence="1">The sequence shown here is derived from an EMBL/GenBank/DDBJ whole genome shotgun (WGS) entry which is preliminary data.</text>
</comment>
<keyword evidence="2" id="KW-1185">Reference proteome</keyword>
<dbReference type="EMBL" id="JAMKBI010000001">
    <property type="protein sequence ID" value="MCZ8532025.1"/>
    <property type="molecule type" value="Genomic_DNA"/>
</dbReference>
<organism evidence="1 2">
    <name type="scientific">Psychrobacillus psychrodurans</name>
    <dbReference type="NCBI Taxonomy" id="126157"/>
    <lineage>
        <taxon>Bacteria</taxon>
        <taxon>Bacillati</taxon>
        <taxon>Bacillota</taxon>
        <taxon>Bacilli</taxon>
        <taxon>Bacillales</taxon>
        <taxon>Bacillaceae</taxon>
        <taxon>Psychrobacillus</taxon>
    </lineage>
</organism>
<reference evidence="1" key="1">
    <citation type="submission" date="2022-05" db="EMBL/GenBank/DDBJ databases">
        <authorList>
            <person name="Colautti A."/>
            <person name="Iacumin L."/>
        </authorList>
    </citation>
    <scope>NUCLEOTIDE SEQUENCE</scope>
    <source>
        <strain evidence="1">DSM 30747</strain>
    </source>
</reference>
<dbReference type="AlphaFoldDB" id="A0A9X3L627"/>
<proteinExistence type="predicted"/>
<accession>A0A9X3L627</accession>
<dbReference type="RefSeq" id="WP_269920698.1">
    <property type="nucleotide sequence ID" value="NZ_JAMKBI010000001.1"/>
</dbReference>
<sequence>MMLVYDAPDLIIIVGGVMNQIHLLTTIKQNILRNSIIKSIIQHLQT</sequence>
<evidence type="ECO:0000313" key="1">
    <source>
        <dbReference type="EMBL" id="MCZ8532025.1"/>
    </source>
</evidence>
<dbReference type="Proteomes" id="UP001152172">
    <property type="component" value="Unassembled WGS sequence"/>
</dbReference>